<comment type="subcellular location">
    <subcellularLocation>
        <location evidence="1">Cell outer membrane</location>
    </subcellularLocation>
</comment>
<dbReference type="AlphaFoldDB" id="A0A840U0Y0"/>
<dbReference type="InterPro" id="IPR012944">
    <property type="entry name" value="SusD_RagB_dom"/>
</dbReference>
<protein>
    <recommendedName>
        <fullName evidence="11">RagB/SusD family nutrient uptake outer membrane protein</fullName>
    </recommendedName>
</protein>
<evidence type="ECO:0000256" key="3">
    <source>
        <dbReference type="ARBA" id="ARBA00022729"/>
    </source>
</evidence>
<evidence type="ECO:0000256" key="1">
    <source>
        <dbReference type="ARBA" id="ARBA00004442"/>
    </source>
</evidence>
<feature type="domain" description="SusD-like N-terminal" evidence="8">
    <location>
        <begin position="78"/>
        <end position="225"/>
    </location>
</feature>
<feature type="signal peptide" evidence="6">
    <location>
        <begin position="1"/>
        <end position="20"/>
    </location>
</feature>
<dbReference type="PROSITE" id="PS51257">
    <property type="entry name" value="PROKAR_LIPOPROTEIN"/>
    <property type="match status" value="1"/>
</dbReference>
<dbReference type="RefSeq" id="WP_184179130.1">
    <property type="nucleotide sequence ID" value="NZ_JACHGF010000015.1"/>
</dbReference>
<reference evidence="9 10" key="1">
    <citation type="submission" date="2020-08" db="EMBL/GenBank/DDBJ databases">
        <title>Genomic Encyclopedia of Type Strains, Phase IV (KMG-IV): sequencing the most valuable type-strain genomes for metagenomic binning, comparative biology and taxonomic classification.</title>
        <authorList>
            <person name="Goeker M."/>
        </authorList>
    </citation>
    <scope>NUCLEOTIDE SEQUENCE [LARGE SCALE GENOMIC DNA]</scope>
    <source>
        <strain evidence="9 10">DSM 105074</strain>
    </source>
</reference>
<dbReference type="GO" id="GO:0009279">
    <property type="term" value="C:cell outer membrane"/>
    <property type="evidence" value="ECO:0007669"/>
    <property type="project" value="UniProtKB-SubCell"/>
</dbReference>
<dbReference type="Proteomes" id="UP000557307">
    <property type="component" value="Unassembled WGS sequence"/>
</dbReference>
<dbReference type="Pfam" id="PF14322">
    <property type="entry name" value="SusD-like_3"/>
    <property type="match status" value="1"/>
</dbReference>
<accession>A0A840U0Y0</accession>
<gene>
    <name evidence="9" type="ORF">HNQ92_005396</name>
</gene>
<evidence type="ECO:0000256" key="4">
    <source>
        <dbReference type="ARBA" id="ARBA00023136"/>
    </source>
</evidence>
<dbReference type="InterPro" id="IPR011990">
    <property type="entry name" value="TPR-like_helical_dom_sf"/>
</dbReference>
<comment type="similarity">
    <text evidence="2">Belongs to the SusD family.</text>
</comment>
<dbReference type="Pfam" id="PF07980">
    <property type="entry name" value="SusD_RagB"/>
    <property type="match status" value="1"/>
</dbReference>
<evidence type="ECO:0000256" key="6">
    <source>
        <dbReference type="SAM" id="SignalP"/>
    </source>
</evidence>
<evidence type="ECO:0000259" key="7">
    <source>
        <dbReference type="Pfam" id="PF07980"/>
    </source>
</evidence>
<name>A0A840U0Y0_9BACT</name>
<keyword evidence="3 6" id="KW-0732">Signal</keyword>
<keyword evidence="5" id="KW-0998">Cell outer membrane</keyword>
<dbReference type="Gene3D" id="1.25.40.390">
    <property type="match status" value="1"/>
</dbReference>
<sequence length="477" mass="53157">MKIKTIFCTILSLFTLSSCQEDFLGLAPQTERNTQNFYRTAADFNNAVVGNYAALKLSGVYGSGLIWVGEISTDNTMYGITRQSGNVDNFQFIDHTYTTLNSIIYGVWRDHYIGISRANAILTRIENADIPAAQKAQYTGEAQFLRALFYFDLVRLFGAVPLVVQEITNPYGASNLTRTPVEEVYQLILSDLQGAEQNLPAQYPATNVGRATRGAAKALLGKVYLTRKEWTSAANKLKEVIDLNQYRLLPEYASAFSFASPTNDETLFNVQYRSGNTGQGSSFWASFTPWSVGSLILGPNGGTGGGLNMPTRDMVNAYETGDKRLAFSIQQSYTSASGAIVQEPFVTKYKQMGALPNDSDVDFPVLRYADVLLMYAEALNEISFSPEAVTRLNQVRARAGLEPTTANSQAAFRLAIEQERRVELAFENHRWFDLIRTDRYLPVMRAKGYNVQDHHVLYLIPQLEIDLNASLQQNPGY</sequence>
<evidence type="ECO:0000313" key="10">
    <source>
        <dbReference type="Proteomes" id="UP000557307"/>
    </source>
</evidence>
<organism evidence="9 10">
    <name type="scientific">Rhabdobacter roseus</name>
    <dbReference type="NCBI Taxonomy" id="1655419"/>
    <lineage>
        <taxon>Bacteria</taxon>
        <taxon>Pseudomonadati</taxon>
        <taxon>Bacteroidota</taxon>
        <taxon>Cytophagia</taxon>
        <taxon>Cytophagales</taxon>
        <taxon>Cytophagaceae</taxon>
        <taxon>Rhabdobacter</taxon>
    </lineage>
</organism>
<evidence type="ECO:0000313" key="9">
    <source>
        <dbReference type="EMBL" id="MBB5287233.1"/>
    </source>
</evidence>
<keyword evidence="10" id="KW-1185">Reference proteome</keyword>
<dbReference type="CDD" id="cd08977">
    <property type="entry name" value="SusD"/>
    <property type="match status" value="1"/>
</dbReference>
<evidence type="ECO:0008006" key="11">
    <source>
        <dbReference type="Google" id="ProtNLM"/>
    </source>
</evidence>
<keyword evidence="4" id="KW-0472">Membrane</keyword>
<dbReference type="InterPro" id="IPR033985">
    <property type="entry name" value="SusD-like_N"/>
</dbReference>
<feature type="chain" id="PRO_5032699444" description="RagB/SusD family nutrient uptake outer membrane protein" evidence="6">
    <location>
        <begin position="21"/>
        <end position="477"/>
    </location>
</feature>
<feature type="domain" description="RagB/SusD" evidence="7">
    <location>
        <begin position="345"/>
        <end position="477"/>
    </location>
</feature>
<evidence type="ECO:0000259" key="8">
    <source>
        <dbReference type="Pfam" id="PF14322"/>
    </source>
</evidence>
<comment type="caution">
    <text evidence="9">The sequence shown here is derived from an EMBL/GenBank/DDBJ whole genome shotgun (WGS) entry which is preliminary data.</text>
</comment>
<dbReference type="EMBL" id="JACHGF010000015">
    <property type="protein sequence ID" value="MBB5287233.1"/>
    <property type="molecule type" value="Genomic_DNA"/>
</dbReference>
<evidence type="ECO:0000256" key="2">
    <source>
        <dbReference type="ARBA" id="ARBA00006275"/>
    </source>
</evidence>
<evidence type="ECO:0000256" key="5">
    <source>
        <dbReference type="ARBA" id="ARBA00023237"/>
    </source>
</evidence>
<proteinExistence type="inferred from homology"/>
<dbReference type="SUPFAM" id="SSF48452">
    <property type="entry name" value="TPR-like"/>
    <property type="match status" value="1"/>
</dbReference>